<keyword evidence="8 9" id="KW-0472">Membrane</keyword>
<evidence type="ECO:0000256" key="3">
    <source>
        <dbReference type="ARBA" id="ARBA00022475"/>
    </source>
</evidence>
<proteinExistence type="inferred from homology"/>
<evidence type="ECO:0000256" key="9">
    <source>
        <dbReference type="HAMAP-Rule" id="MF_00422"/>
    </source>
</evidence>
<dbReference type="InterPro" id="IPR005807">
    <property type="entry name" value="SecE_bac"/>
</dbReference>
<dbReference type="RefSeq" id="WP_016504150.1">
    <property type="nucleotide sequence ID" value="NZ_AMSD01000002.1"/>
</dbReference>
<name>S3EH56_9GAMM</name>
<evidence type="ECO:0000256" key="5">
    <source>
        <dbReference type="ARBA" id="ARBA00022927"/>
    </source>
</evidence>
<comment type="subunit">
    <text evidence="9">Component of the Sec protein translocase complex. Heterotrimer consisting of SecY, SecE and SecG subunits. The heterotrimers can form oligomers, although 1 heterotrimer is thought to be able to translocate proteins. Interacts with the ribosome. Interacts with SecDF, and other proteins may be involved. Interacts with SecA.</text>
</comment>
<dbReference type="NCBIfam" id="TIGR00964">
    <property type="entry name" value="secE_bact"/>
    <property type="match status" value="1"/>
</dbReference>
<dbReference type="PANTHER" id="PTHR33910">
    <property type="entry name" value="PROTEIN TRANSLOCASE SUBUNIT SECE"/>
    <property type="match status" value="1"/>
</dbReference>
<dbReference type="Proteomes" id="UP000053688">
    <property type="component" value="Unassembled WGS sequence"/>
</dbReference>
<feature type="transmembrane region" description="Helical" evidence="9">
    <location>
        <begin position="96"/>
        <end position="120"/>
    </location>
</feature>
<comment type="subcellular location">
    <subcellularLocation>
        <location evidence="1">Membrane</location>
    </subcellularLocation>
</comment>
<dbReference type="InterPro" id="IPR038379">
    <property type="entry name" value="SecE_sf"/>
</dbReference>
<keyword evidence="4 9" id="KW-0812">Transmembrane</keyword>
<dbReference type="PATRIC" id="fig|1236703.3.peg.852"/>
<reference evidence="10 11" key="1">
    <citation type="journal article" date="2014" name="Environ. Microbiol.">
        <title>Genomic signatures of obligate host dependence in the luminous bacterial symbiont of a vertebrate.</title>
        <authorList>
            <person name="Hendry T.A."/>
            <person name="de Wet J.R."/>
            <person name="Dunlap P.V."/>
        </authorList>
    </citation>
    <scope>NUCLEOTIDE SEQUENCE [LARGE SCALE GENOMIC DNA]</scope>
    <source>
        <strain evidence="10 11">Akat1</strain>
    </source>
</reference>
<dbReference type="Gene3D" id="1.20.5.1030">
    <property type="entry name" value="Preprotein translocase secy subunit"/>
    <property type="match status" value="1"/>
</dbReference>
<evidence type="ECO:0000313" key="11">
    <source>
        <dbReference type="Proteomes" id="UP000053688"/>
    </source>
</evidence>
<evidence type="ECO:0000256" key="8">
    <source>
        <dbReference type="ARBA" id="ARBA00023136"/>
    </source>
</evidence>
<comment type="function">
    <text evidence="9">Essential subunit of the Sec protein translocation channel SecYEG. Clamps together the 2 halves of SecY. May contact the channel plug during translocation.</text>
</comment>
<accession>S3EH56</accession>
<comment type="caution">
    <text evidence="10">The sequence shown here is derived from an EMBL/GenBank/DDBJ whole genome shotgun (WGS) entry which is preliminary data.</text>
</comment>
<evidence type="ECO:0000256" key="1">
    <source>
        <dbReference type="ARBA" id="ARBA00004370"/>
    </source>
</evidence>
<sequence>MKLNKIRISDGSPLVDRFRWIISCLILILAVIGNYFYSEISIVIRTVVIIFFIIIAFFLALRTNKGLATVEFVRASRQEIRKVIWPTRKETMQITLIVFAVSVLMALILWGIDSIMVYLIKLATEI</sequence>
<dbReference type="STRING" id="28176.CF66_3074"/>
<evidence type="ECO:0000313" key="10">
    <source>
        <dbReference type="EMBL" id="EPE37518.1"/>
    </source>
</evidence>
<dbReference type="GO" id="GO:0043952">
    <property type="term" value="P:protein transport by the Sec complex"/>
    <property type="evidence" value="ECO:0007669"/>
    <property type="project" value="UniProtKB-UniRule"/>
</dbReference>
<feature type="transmembrane region" description="Helical" evidence="9">
    <location>
        <begin position="20"/>
        <end position="37"/>
    </location>
</feature>
<gene>
    <name evidence="9" type="primary">secE</name>
    <name evidence="10" type="ORF">O1U_0822</name>
</gene>
<protein>
    <recommendedName>
        <fullName evidence="9">Protein translocase subunit SecE</fullName>
    </recommendedName>
</protein>
<keyword evidence="2 9" id="KW-0813">Transport</keyword>
<dbReference type="InterPro" id="IPR001901">
    <property type="entry name" value="Translocase_SecE/Sec61-g"/>
</dbReference>
<dbReference type="GO" id="GO:0008320">
    <property type="term" value="F:protein transmembrane transporter activity"/>
    <property type="evidence" value="ECO:0007669"/>
    <property type="project" value="UniProtKB-UniRule"/>
</dbReference>
<dbReference type="PRINTS" id="PR01650">
    <property type="entry name" value="SECETRNLCASE"/>
</dbReference>
<keyword evidence="6 9" id="KW-1133">Transmembrane helix</keyword>
<dbReference type="PANTHER" id="PTHR33910:SF1">
    <property type="entry name" value="PROTEIN TRANSLOCASE SUBUNIT SECE"/>
    <property type="match status" value="1"/>
</dbReference>
<dbReference type="Pfam" id="PF00584">
    <property type="entry name" value="SecE"/>
    <property type="match status" value="1"/>
</dbReference>
<dbReference type="AlphaFoldDB" id="S3EH56"/>
<dbReference type="NCBIfam" id="NF004372">
    <property type="entry name" value="PRK05740.1-2"/>
    <property type="match status" value="1"/>
</dbReference>
<dbReference type="EMBL" id="AMSD01000002">
    <property type="protein sequence ID" value="EPE37518.1"/>
    <property type="molecule type" value="Genomic_DNA"/>
</dbReference>
<dbReference type="GO" id="GO:0065002">
    <property type="term" value="P:intracellular protein transmembrane transport"/>
    <property type="evidence" value="ECO:0007669"/>
    <property type="project" value="UniProtKB-UniRule"/>
</dbReference>
<keyword evidence="3 9" id="KW-1003">Cell membrane</keyword>
<dbReference type="HAMAP" id="MF_00422">
    <property type="entry name" value="SecE"/>
    <property type="match status" value="1"/>
</dbReference>
<dbReference type="GO" id="GO:0009306">
    <property type="term" value="P:protein secretion"/>
    <property type="evidence" value="ECO:0007669"/>
    <property type="project" value="UniProtKB-UniRule"/>
</dbReference>
<dbReference type="eggNOG" id="COG0690">
    <property type="taxonomic scope" value="Bacteria"/>
</dbReference>
<organism evidence="10 11">
    <name type="scientific">Candidatus Photodesmus katoptron Akat1</name>
    <dbReference type="NCBI Taxonomy" id="1236703"/>
    <lineage>
        <taxon>Bacteria</taxon>
        <taxon>Pseudomonadati</taxon>
        <taxon>Pseudomonadota</taxon>
        <taxon>Gammaproteobacteria</taxon>
        <taxon>Vibrionales</taxon>
        <taxon>Vibrionaceae</taxon>
        <taxon>Candidatus Photodesmus</taxon>
    </lineage>
</organism>
<keyword evidence="5 9" id="KW-0653">Protein transport</keyword>
<comment type="caution">
    <text evidence="9">Lacks conserved residue(s) required for the propagation of feature annotation.</text>
</comment>
<evidence type="ECO:0000256" key="6">
    <source>
        <dbReference type="ARBA" id="ARBA00022989"/>
    </source>
</evidence>
<dbReference type="GO" id="GO:0006605">
    <property type="term" value="P:protein targeting"/>
    <property type="evidence" value="ECO:0007669"/>
    <property type="project" value="UniProtKB-UniRule"/>
</dbReference>
<dbReference type="GO" id="GO:0005886">
    <property type="term" value="C:plasma membrane"/>
    <property type="evidence" value="ECO:0007669"/>
    <property type="project" value="UniProtKB-UniRule"/>
</dbReference>
<evidence type="ECO:0000256" key="7">
    <source>
        <dbReference type="ARBA" id="ARBA00023010"/>
    </source>
</evidence>
<evidence type="ECO:0000256" key="4">
    <source>
        <dbReference type="ARBA" id="ARBA00022692"/>
    </source>
</evidence>
<feature type="transmembrane region" description="Helical" evidence="9">
    <location>
        <begin position="43"/>
        <end position="61"/>
    </location>
</feature>
<comment type="similarity">
    <text evidence="9">Belongs to the SecE/SEC61-gamma family.</text>
</comment>
<evidence type="ECO:0000256" key="2">
    <source>
        <dbReference type="ARBA" id="ARBA00022448"/>
    </source>
</evidence>
<keyword evidence="11" id="KW-1185">Reference proteome</keyword>
<keyword evidence="7 9" id="KW-0811">Translocation</keyword>